<dbReference type="EMBL" id="CP014039">
    <property type="protein sequence ID" value="AMG00799.1"/>
    <property type="molecule type" value="Genomic_DNA"/>
</dbReference>
<evidence type="ECO:0000313" key="2">
    <source>
        <dbReference type="EMBL" id="AMG00799.1"/>
    </source>
</evidence>
<dbReference type="RefSeq" id="WP_061066419.1">
    <property type="nucleotide sequence ID" value="NZ_CP014039.2"/>
</dbReference>
<dbReference type="InterPro" id="IPR000157">
    <property type="entry name" value="TIR_dom"/>
</dbReference>
<proteinExistence type="predicted"/>
<keyword evidence="3" id="KW-1185">Reference proteome</keyword>
<name>A0ABM5Y520_VIBHA</name>
<dbReference type="Pfam" id="PF13676">
    <property type="entry name" value="TIR_2"/>
    <property type="match status" value="1"/>
</dbReference>
<sequence>MALFRESEIRARAQTERNKSTNIYKTSRQILNESFESFSQYARYDIFLSHSSKDAELILGVKATLEDLGYSVYVDWVDDPQLDRSNVDADTAELLRKRMSASKSLLYVTTENATTSKWMPWECGYFDGIKEKVAIAPIATYSRSNEFEGQEYLGLYPYCLKQDDNAGRPRLWIHKDKDLYLSFDSWLEVQRNQITWKRI</sequence>
<feature type="domain" description="TIR" evidence="1">
    <location>
        <begin position="46"/>
        <end position="138"/>
    </location>
</feature>
<keyword evidence="2" id="KW-0675">Receptor</keyword>
<dbReference type="SUPFAM" id="SSF52200">
    <property type="entry name" value="Toll/Interleukin receptor TIR domain"/>
    <property type="match status" value="1"/>
</dbReference>
<dbReference type="Proteomes" id="UP000067422">
    <property type="component" value="Chromosome 2"/>
</dbReference>
<dbReference type="Gene3D" id="3.40.50.10140">
    <property type="entry name" value="Toll/interleukin-1 receptor homology (TIR) domain"/>
    <property type="match status" value="1"/>
</dbReference>
<gene>
    <name evidence="2" type="ORF">AL538_24300</name>
</gene>
<protein>
    <submittedName>
        <fullName evidence="2">Toll/interleukin-1 receptor domain-containing protein</fullName>
    </submittedName>
</protein>
<accession>A0ABM5Y520</accession>
<evidence type="ECO:0000259" key="1">
    <source>
        <dbReference type="Pfam" id="PF13676"/>
    </source>
</evidence>
<reference evidence="2" key="1">
    <citation type="submission" date="2018-01" db="EMBL/GenBank/DDBJ databases">
        <title>FDA dAtabase for Regulatory Grade micrObial Sequences (FDA-ARGOS): Supporting development and validation of Infectious Disease Dx tests.</title>
        <authorList>
            <person name="Hoffmann M."/>
            <person name="Allard M."/>
            <person name="Evans P."/>
            <person name="Brown E."/>
            <person name="Tallon L."/>
            <person name="Sadzewicz L."/>
            <person name="Sengamalay N."/>
            <person name="Ott S."/>
            <person name="Godinez A."/>
            <person name="Nagaraj S."/>
            <person name="Vyas G."/>
            <person name="Aluvathingal J."/>
            <person name="Nadendla S."/>
            <person name="Geyer C."/>
            <person name="Sichtig H."/>
        </authorList>
    </citation>
    <scope>NUCLEOTIDE SEQUENCE</scope>
    <source>
        <strain evidence="2">FDAARGOS_107</strain>
    </source>
</reference>
<organism evidence="2 3">
    <name type="scientific">Vibrio harveyi</name>
    <name type="common">Beneckea harveyi</name>
    <dbReference type="NCBI Taxonomy" id="669"/>
    <lineage>
        <taxon>Bacteria</taxon>
        <taxon>Pseudomonadati</taxon>
        <taxon>Pseudomonadota</taxon>
        <taxon>Gammaproteobacteria</taxon>
        <taxon>Vibrionales</taxon>
        <taxon>Vibrionaceae</taxon>
        <taxon>Vibrio</taxon>
    </lineage>
</organism>
<evidence type="ECO:0000313" key="3">
    <source>
        <dbReference type="Proteomes" id="UP000067422"/>
    </source>
</evidence>
<dbReference type="InterPro" id="IPR035897">
    <property type="entry name" value="Toll_tir_struct_dom_sf"/>
</dbReference>